<organism evidence="3 4">
    <name type="scientific">Neolewinella xylanilytica</name>
    <dbReference type="NCBI Taxonomy" id="1514080"/>
    <lineage>
        <taxon>Bacteria</taxon>
        <taxon>Pseudomonadati</taxon>
        <taxon>Bacteroidota</taxon>
        <taxon>Saprospiria</taxon>
        <taxon>Saprospirales</taxon>
        <taxon>Lewinellaceae</taxon>
        <taxon>Neolewinella</taxon>
    </lineage>
</organism>
<feature type="chain" id="PRO_5015753391" evidence="1">
    <location>
        <begin position="28"/>
        <end position="153"/>
    </location>
</feature>
<dbReference type="AlphaFoldDB" id="A0A2S6I2L5"/>
<gene>
    <name evidence="3" type="ORF">CLV84_2314</name>
</gene>
<feature type="domain" description="DUF2147" evidence="2">
    <location>
        <begin position="34"/>
        <end position="152"/>
    </location>
</feature>
<keyword evidence="1" id="KW-0732">Signal</keyword>
<dbReference type="Pfam" id="PF09917">
    <property type="entry name" value="DUF2147"/>
    <property type="match status" value="1"/>
</dbReference>
<evidence type="ECO:0000256" key="1">
    <source>
        <dbReference type="SAM" id="SignalP"/>
    </source>
</evidence>
<proteinExistence type="predicted"/>
<name>A0A2S6I2L5_9BACT</name>
<dbReference type="PANTHER" id="PTHR36919:SF3">
    <property type="entry name" value="BLL5882 PROTEIN"/>
    <property type="match status" value="1"/>
</dbReference>
<feature type="signal peptide" evidence="1">
    <location>
        <begin position="1"/>
        <end position="27"/>
    </location>
</feature>
<sequence length="153" mass="17395">MVRYSPDNTMKPLLFILCFSLFGTISAQTDSPVGRWKTIDDESGEARSIIEIYREGNVYFGKISEILTGNDDAICTECEGEREGKPILGMVIIEDLSVDNDEPGEWDGGKILDPQSGSDYRLSVWYEDGNGEELYVRGKHWTGLYRTQKWIRE</sequence>
<comment type="caution">
    <text evidence="3">The sequence shown here is derived from an EMBL/GenBank/DDBJ whole genome shotgun (WGS) entry which is preliminary data.</text>
</comment>
<dbReference type="PANTHER" id="PTHR36919">
    <property type="entry name" value="BLR1215 PROTEIN"/>
    <property type="match status" value="1"/>
</dbReference>
<evidence type="ECO:0000313" key="3">
    <source>
        <dbReference type="EMBL" id="PPK85417.1"/>
    </source>
</evidence>
<dbReference type="Gene3D" id="2.40.128.520">
    <property type="match status" value="1"/>
</dbReference>
<keyword evidence="4" id="KW-1185">Reference proteome</keyword>
<evidence type="ECO:0000259" key="2">
    <source>
        <dbReference type="Pfam" id="PF09917"/>
    </source>
</evidence>
<dbReference type="EMBL" id="PTJC01000006">
    <property type="protein sequence ID" value="PPK85417.1"/>
    <property type="molecule type" value="Genomic_DNA"/>
</dbReference>
<dbReference type="Proteomes" id="UP000237662">
    <property type="component" value="Unassembled WGS sequence"/>
</dbReference>
<evidence type="ECO:0000313" key="4">
    <source>
        <dbReference type="Proteomes" id="UP000237662"/>
    </source>
</evidence>
<dbReference type="InterPro" id="IPR019223">
    <property type="entry name" value="DUF2147"/>
</dbReference>
<accession>A0A2S6I2L5</accession>
<reference evidence="3 4" key="1">
    <citation type="submission" date="2018-02" db="EMBL/GenBank/DDBJ databases">
        <title>Genomic Encyclopedia of Archaeal and Bacterial Type Strains, Phase II (KMG-II): from individual species to whole genera.</title>
        <authorList>
            <person name="Goeker M."/>
        </authorList>
    </citation>
    <scope>NUCLEOTIDE SEQUENCE [LARGE SCALE GENOMIC DNA]</scope>
    <source>
        <strain evidence="3 4">DSM 29526</strain>
    </source>
</reference>
<protein>
    <submittedName>
        <fullName evidence="3">Uncharacterized protein DUF2147</fullName>
    </submittedName>
</protein>